<dbReference type="RefSeq" id="WP_166195885.1">
    <property type="nucleotide sequence ID" value="NZ_JAAOIV010000005.1"/>
</dbReference>
<name>A0A967B1W0_9MICO</name>
<protein>
    <submittedName>
        <fullName evidence="2">Uncharacterized protein</fullName>
    </submittedName>
</protein>
<keyword evidence="3" id="KW-1185">Reference proteome</keyword>
<dbReference type="EMBL" id="JAAOIV010000005">
    <property type="protein sequence ID" value="NHN55758.1"/>
    <property type="molecule type" value="Genomic_DNA"/>
</dbReference>
<accession>A0A967B1W0</accession>
<dbReference type="Proteomes" id="UP000744769">
    <property type="component" value="Unassembled WGS sequence"/>
</dbReference>
<organism evidence="2 3">
    <name type="scientific">Metallococcus carri</name>
    <dbReference type="NCBI Taxonomy" id="1656884"/>
    <lineage>
        <taxon>Bacteria</taxon>
        <taxon>Bacillati</taxon>
        <taxon>Actinomycetota</taxon>
        <taxon>Actinomycetes</taxon>
        <taxon>Micrococcales</taxon>
        <taxon>Dermacoccaceae</taxon>
        <taxon>Metallococcus</taxon>
    </lineage>
</organism>
<dbReference type="AlphaFoldDB" id="A0A967B1W0"/>
<proteinExistence type="predicted"/>
<comment type="caution">
    <text evidence="2">The sequence shown here is derived from an EMBL/GenBank/DDBJ whole genome shotgun (WGS) entry which is preliminary data.</text>
</comment>
<evidence type="ECO:0000313" key="3">
    <source>
        <dbReference type="Proteomes" id="UP000744769"/>
    </source>
</evidence>
<evidence type="ECO:0000313" key="1">
    <source>
        <dbReference type="EMBL" id="NHN55758.1"/>
    </source>
</evidence>
<sequence>MPTGIDPTQLGDADLASLAEALEQENRKRGIRARAVAQVEKVLAEYDVAGGDPTELVAAAQAWVKDHTRADTAEAPQ</sequence>
<gene>
    <name evidence="1" type="ORF">G9U51_08210</name>
    <name evidence="2" type="ORF">G9U51_08245</name>
</gene>
<reference evidence="2" key="1">
    <citation type="submission" date="2020-03" db="EMBL/GenBank/DDBJ databases">
        <title>Draft sequencing of Calidifontibacter sp. DB0510.</title>
        <authorList>
            <person name="Kim D.-U."/>
        </authorList>
    </citation>
    <scope>NUCLEOTIDE SEQUENCE</scope>
    <source>
        <strain evidence="2">DB0510</strain>
    </source>
</reference>
<evidence type="ECO:0000313" key="2">
    <source>
        <dbReference type="EMBL" id="NHN55765.1"/>
    </source>
</evidence>
<dbReference type="EMBL" id="JAAOIV010000005">
    <property type="protein sequence ID" value="NHN55765.1"/>
    <property type="molecule type" value="Genomic_DNA"/>
</dbReference>